<dbReference type="GO" id="GO:0005829">
    <property type="term" value="C:cytosol"/>
    <property type="evidence" value="ECO:0007669"/>
    <property type="project" value="TreeGrafter"/>
</dbReference>
<dbReference type="GO" id="GO:0000976">
    <property type="term" value="F:transcription cis-regulatory region binding"/>
    <property type="evidence" value="ECO:0007669"/>
    <property type="project" value="TreeGrafter"/>
</dbReference>
<dbReference type="InterPro" id="IPR001867">
    <property type="entry name" value="OmpR/PhoB-type_DNA-bd"/>
</dbReference>
<dbReference type="EMBL" id="FNSL01000001">
    <property type="protein sequence ID" value="SEB35351.1"/>
    <property type="molecule type" value="Genomic_DNA"/>
</dbReference>
<feature type="modified residue" description="4-aspartylphosphate" evidence="4">
    <location>
        <position position="51"/>
    </location>
</feature>
<dbReference type="AlphaFoldDB" id="A0A1H4IMR4"/>
<evidence type="ECO:0000256" key="4">
    <source>
        <dbReference type="PROSITE-ProRule" id="PRU00169"/>
    </source>
</evidence>
<organism evidence="8 9">
    <name type="scientific">Nitratireductor aquibiodomus</name>
    <dbReference type="NCBI Taxonomy" id="204799"/>
    <lineage>
        <taxon>Bacteria</taxon>
        <taxon>Pseudomonadati</taxon>
        <taxon>Pseudomonadota</taxon>
        <taxon>Alphaproteobacteria</taxon>
        <taxon>Hyphomicrobiales</taxon>
        <taxon>Phyllobacteriaceae</taxon>
        <taxon>Nitratireductor</taxon>
    </lineage>
</organism>
<evidence type="ECO:0000313" key="8">
    <source>
        <dbReference type="EMBL" id="SEB35351.1"/>
    </source>
</evidence>
<feature type="domain" description="OmpR/PhoB-type" evidence="7">
    <location>
        <begin position="124"/>
        <end position="220"/>
    </location>
</feature>
<dbReference type="SMART" id="SM00862">
    <property type="entry name" value="Trans_reg_C"/>
    <property type="match status" value="1"/>
</dbReference>
<dbReference type="Pfam" id="PF00486">
    <property type="entry name" value="Trans_reg_C"/>
    <property type="match status" value="1"/>
</dbReference>
<keyword evidence="2 5" id="KW-0238">DNA-binding</keyword>
<protein>
    <submittedName>
        <fullName evidence="8">Two-component system, OmpR family, response regulator TctD</fullName>
    </submittedName>
</protein>
<dbReference type="PANTHER" id="PTHR48111">
    <property type="entry name" value="REGULATOR OF RPOS"/>
    <property type="match status" value="1"/>
</dbReference>
<proteinExistence type="predicted"/>
<dbReference type="Gene3D" id="1.10.10.10">
    <property type="entry name" value="Winged helix-like DNA-binding domain superfamily/Winged helix DNA-binding domain"/>
    <property type="match status" value="1"/>
</dbReference>
<evidence type="ECO:0000256" key="5">
    <source>
        <dbReference type="PROSITE-ProRule" id="PRU01091"/>
    </source>
</evidence>
<evidence type="ECO:0000256" key="2">
    <source>
        <dbReference type="ARBA" id="ARBA00023125"/>
    </source>
</evidence>
<dbReference type="Proteomes" id="UP000199064">
    <property type="component" value="Unassembled WGS sequence"/>
</dbReference>
<dbReference type="PROSITE" id="PS50110">
    <property type="entry name" value="RESPONSE_REGULATORY"/>
    <property type="match status" value="1"/>
</dbReference>
<keyword evidence="1" id="KW-0805">Transcription regulation</keyword>
<dbReference type="InterPro" id="IPR039420">
    <property type="entry name" value="WalR-like"/>
</dbReference>
<dbReference type="CDD" id="cd00383">
    <property type="entry name" value="trans_reg_C"/>
    <property type="match status" value="1"/>
</dbReference>
<dbReference type="RefSeq" id="WP_090326131.1">
    <property type="nucleotide sequence ID" value="NZ_FNSL01000001.1"/>
</dbReference>
<evidence type="ECO:0000313" key="9">
    <source>
        <dbReference type="Proteomes" id="UP000199064"/>
    </source>
</evidence>
<keyword evidence="9" id="KW-1185">Reference proteome</keyword>
<dbReference type="InterPro" id="IPR001789">
    <property type="entry name" value="Sig_transdc_resp-reg_receiver"/>
</dbReference>
<dbReference type="PANTHER" id="PTHR48111:SF67">
    <property type="entry name" value="TRANSCRIPTIONAL REGULATORY PROTEIN TCTD"/>
    <property type="match status" value="1"/>
</dbReference>
<dbReference type="SUPFAM" id="SSF52172">
    <property type="entry name" value="CheY-like"/>
    <property type="match status" value="1"/>
</dbReference>
<dbReference type="SMART" id="SM00448">
    <property type="entry name" value="REC"/>
    <property type="match status" value="1"/>
</dbReference>
<keyword evidence="3" id="KW-0804">Transcription</keyword>
<dbReference type="InterPro" id="IPR011006">
    <property type="entry name" value="CheY-like_superfamily"/>
</dbReference>
<reference evidence="9" key="1">
    <citation type="submission" date="2016-10" db="EMBL/GenBank/DDBJ databases">
        <authorList>
            <person name="Varghese N."/>
            <person name="Submissions S."/>
        </authorList>
    </citation>
    <scope>NUCLEOTIDE SEQUENCE [LARGE SCALE GENOMIC DNA]</scope>
    <source>
        <strain evidence="9">ES.061</strain>
    </source>
</reference>
<evidence type="ECO:0000259" key="6">
    <source>
        <dbReference type="PROSITE" id="PS50110"/>
    </source>
</evidence>
<dbReference type="GO" id="GO:0032993">
    <property type="term" value="C:protein-DNA complex"/>
    <property type="evidence" value="ECO:0007669"/>
    <property type="project" value="TreeGrafter"/>
</dbReference>
<evidence type="ECO:0000256" key="1">
    <source>
        <dbReference type="ARBA" id="ARBA00023015"/>
    </source>
</evidence>
<feature type="DNA-binding region" description="OmpR/PhoB-type" evidence="5">
    <location>
        <begin position="124"/>
        <end position="220"/>
    </location>
</feature>
<evidence type="ECO:0000256" key="3">
    <source>
        <dbReference type="ARBA" id="ARBA00023163"/>
    </source>
</evidence>
<dbReference type="GO" id="GO:0000156">
    <property type="term" value="F:phosphorelay response regulator activity"/>
    <property type="evidence" value="ECO:0007669"/>
    <property type="project" value="TreeGrafter"/>
</dbReference>
<dbReference type="Gene3D" id="3.40.50.2300">
    <property type="match status" value="1"/>
</dbReference>
<keyword evidence="4" id="KW-0597">Phosphoprotein</keyword>
<sequence length="225" mass="25377">MHFLIVEDTRDVAEAIERRLEKAGHVSDRAETLEDAEHFVAMARHDLIVLDINLPDGSGIAFLKKLRAAGNRVPVLVLTARLAVNDKIDALDLGADDYMIKPFDLGELEARIRAIIRRRSGDADRTLAVGKLSFDMAARRVLIDGEPCELTRREQTLLEIFLTNRDRVLEKEDLLIRLFGHDEERNPNAVELYVGRLRRKIEGSGLEIRTLRGLGYQAVTMEPGT</sequence>
<dbReference type="Gene3D" id="6.10.250.690">
    <property type="match status" value="1"/>
</dbReference>
<dbReference type="PROSITE" id="PS51755">
    <property type="entry name" value="OMPR_PHOB"/>
    <property type="match status" value="1"/>
</dbReference>
<dbReference type="InterPro" id="IPR036388">
    <property type="entry name" value="WH-like_DNA-bd_sf"/>
</dbReference>
<dbReference type="GO" id="GO:0006355">
    <property type="term" value="P:regulation of DNA-templated transcription"/>
    <property type="evidence" value="ECO:0007669"/>
    <property type="project" value="InterPro"/>
</dbReference>
<evidence type="ECO:0000259" key="7">
    <source>
        <dbReference type="PROSITE" id="PS51755"/>
    </source>
</evidence>
<dbReference type="Pfam" id="PF00072">
    <property type="entry name" value="Response_reg"/>
    <property type="match status" value="1"/>
</dbReference>
<name>A0A1H4IMR4_9HYPH</name>
<feature type="domain" description="Response regulatory" evidence="6">
    <location>
        <begin position="2"/>
        <end position="116"/>
    </location>
</feature>
<accession>A0A1H4IMR4</accession>
<gene>
    <name evidence="8" type="ORF">SAMN05216452_0242</name>
</gene>